<dbReference type="Gene3D" id="2.120.10.30">
    <property type="entry name" value="TolB, C-terminal domain"/>
    <property type="match status" value="1"/>
</dbReference>
<dbReference type="SUPFAM" id="SSF82171">
    <property type="entry name" value="DPP6 N-terminal domain-like"/>
    <property type="match status" value="1"/>
</dbReference>
<sequence length="104" mass="10763">MTRNNGIDDGHAAWSADGEKVAYVSGDGEGFGSDSLSDLYVMNADGSGKTRLTDSAGFGEAEPTWSSRPGTASPKPRPAADPITSPTGSRSDASRSGPRRVRFA</sequence>
<evidence type="ECO:0000256" key="1">
    <source>
        <dbReference type="SAM" id="MobiDB-lite"/>
    </source>
</evidence>
<evidence type="ECO:0008006" key="3">
    <source>
        <dbReference type="Google" id="ProtNLM"/>
    </source>
</evidence>
<name>A0A6J4QCF2_9ACTN</name>
<protein>
    <recommendedName>
        <fullName evidence="3">TolB protein, periplasmic protein involved in the tonb-independent uptake of group A colicins</fullName>
    </recommendedName>
</protein>
<accession>A0A6J4QCF2</accession>
<proteinExistence type="predicted"/>
<organism evidence="2">
    <name type="scientific">uncultured Rubrobacteraceae bacterium</name>
    <dbReference type="NCBI Taxonomy" id="349277"/>
    <lineage>
        <taxon>Bacteria</taxon>
        <taxon>Bacillati</taxon>
        <taxon>Actinomycetota</taxon>
        <taxon>Rubrobacteria</taxon>
        <taxon>Rubrobacterales</taxon>
        <taxon>Rubrobacteraceae</taxon>
        <taxon>environmental samples</taxon>
    </lineage>
</organism>
<evidence type="ECO:0000313" key="2">
    <source>
        <dbReference type="EMBL" id="CAA9434077.1"/>
    </source>
</evidence>
<dbReference type="AlphaFoldDB" id="A0A6J4QCF2"/>
<gene>
    <name evidence="2" type="ORF">AVDCRST_MAG22-3510</name>
</gene>
<reference evidence="2" key="1">
    <citation type="submission" date="2020-02" db="EMBL/GenBank/DDBJ databases">
        <authorList>
            <person name="Meier V. D."/>
        </authorList>
    </citation>
    <scope>NUCLEOTIDE SEQUENCE</scope>
    <source>
        <strain evidence="2">AVDCRST_MAG22</strain>
    </source>
</reference>
<dbReference type="EMBL" id="CADCUV010000166">
    <property type="protein sequence ID" value="CAA9434077.1"/>
    <property type="molecule type" value="Genomic_DNA"/>
</dbReference>
<dbReference type="InterPro" id="IPR011042">
    <property type="entry name" value="6-blade_b-propeller_TolB-like"/>
</dbReference>
<feature type="region of interest" description="Disordered" evidence="1">
    <location>
        <begin position="45"/>
        <end position="104"/>
    </location>
</feature>